<name>A0A163KMS3_ABSGL</name>
<accession>A0A163KMS3</accession>
<sequence length="112" mass="12670">MHFPAQNVVAMVAHEDYGAKIRKVLEGHHIVPLNFDPRHDTLHREDRGNHPSHHHNKSYGQLTPLPIATTIIFWTGLAKSYWQSLTGNLDTSLAMPPPQQRLEQGTYTASID</sequence>
<dbReference type="AlphaFoldDB" id="A0A163KMS3"/>
<dbReference type="InParanoid" id="A0A163KMS3"/>
<dbReference type="OrthoDB" id="2206543at2759"/>
<proteinExistence type="predicted"/>
<dbReference type="Proteomes" id="UP000078561">
    <property type="component" value="Unassembled WGS sequence"/>
</dbReference>
<keyword evidence="2" id="KW-1185">Reference proteome</keyword>
<reference evidence="1" key="1">
    <citation type="submission" date="2016-04" db="EMBL/GenBank/DDBJ databases">
        <authorList>
            <person name="Evans L.H."/>
            <person name="Alamgir A."/>
            <person name="Owens N."/>
            <person name="Weber N.D."/>
            <person name="Virtaneva K."/>
            <person name="Barbian K."/>
            <person name="Babar A."/>
            <person name="Rosenke K."/>
        </authorList>
    </citation>
    <scope>NUCLEOTIDE SEQUENCE [LARGE SCALE GENOMIC DNA]</scope>
    <source>
        <strain evidence="1">CBS 101.48</strain>
    </source>
</reference>
<protein>
    <submittedName>
        <fullName evidence="1">Uncharacterized protein</fullName>
    </submittedName>
</protein>
<gene>
    <name evidence="1" type="primary">ABSGL_00095.1 scaffold 163</name>
</gene>
<organism evidence="1">
    <name type="scientific">Absidia glauca</name>
    <name type="common">Pin mould</name>
    <dbReference type="NCBI Taxonomy" id="4829"/>
    <lineage>
        <taxon>Eukaryota</taxon>
        <taxon>Fungi</taxon>
        <taxon>Fungi incertae sedis</taxon>
        <taxon>Mucoromycota</taxon>
        <taxon>Mucoromycotina</taxon>
        <taxon>Mucoromycetes</taxon>
        <taxon>Mucorales</taxon>
        <taxon>Cunninghamellaceae</taxon>
        <taxon>Absidia</taxon>
    </lineage>
</organism>
<dbReference type="EMBL" id="LT549944">
    <property type="protein sequence ID" value="SAL94809.1"/>
    <property type="molecule type" value="Genomic_DNA"/>
</dbReference>
<evidence type="ECO:0000313" key="2">
    <source>
        <dbReference type="Proteomes" id="UP000078561"/>
    </source>
</evidence>
<evidence type="ECO:0000313" key="1">
    <source>
        <dbReference type="EMBL" id="SAL94809.1"/>
    </source>
</evidence>